<keyword evidence="5" id="KW-1003">Cell membrane</keyword>
<keyword evidence="6 16" id="KW-0812">Transmembrane</keyword>
<keyword evidence="7" id="KW-0653">Protein transport</keyword>
<evidence type="ECO:0000256" key="6">
    <source>
        <dbReference type="ARBA" id="ARBA00022692"/>
    </source>
</evidence>
<organism evidence="19 20">
    <name type="scientific">Eggerthella lenta</name>
    <name type="common">Eubacterium lentum</name>
    <dbReference type="NCBI Taxonomy" id="84112"/>
    <lineage>
        <taxon>Bacteria</taxon>
        <taxon>Bacillati</taxon>
        <taxon>Actinomycetota</taxon>
        <taxon>Coriobacteriia</taxon>
        <taxon>Eggerthellales</taxon>
        <taxon>Eggerthellaceae</taxon>
        <taxon>Eggerthella</taxon>
    </lineage>
</organism>
<evidence type="ECO:0000313" key="20">
    <source>
        <dbReference type="Proteomes" id="UP000253970"/>
    </source>
</evidence>
<comment type="subunit">
    <text evidence="12">Interacts with the Sec translocase complex via SecD. Specifically interacts with transmembrane segments of nascent integral membrane proteins during membrane integration.</text>
</comment>
<evidence type="ECO:0000256" key="7">
    <source>
        <dbReference type="ARBA" id="ARBA00022927"/>
    </source>
</evidence>
<dbReference type="InterPro" id="IPR028055">
    <property type="entry name" value="YidC/Oxa/ALB_C"/>
</dbReference>
<keyword evidence="8 17" id="KW-1133">Transmembrane helix</keyword>
<dbReference type="Proteomes" id="UP000253970">
    <property type="component" value="Unassembled WGS sequence"/>
</dbReference>
<comment type="subcellular location">
    <subcellularLocation>
        <location evidence="1">Cell membrane</location>
        <topology evidence="1">Multi-pass membrane protein</topology>
    </subcellularLocation>
    <subcellularLocation>
        <location evidence="16">Membrane</location>
        <topology evidence="16">Multi-pass membrane protein</topology>
    </subcellularLocation>
</comment>
<feature type="transmembrane region" description="Helical" evidence="17">
    <location>
        <begin position="89"/>
        <end position="112"/>
    </location>
</feature>
<dbReference type="GO" id="GO:0005886">
    <property type="term" value="C:plasma membrane"/>
    <property type="evidence" value="ECO:0007669"/>
    <property type="project" value="UniProtKB-SubCell"/>
</dbReference>
<comment type="similarity">
    <text evidence="2">Belongs to the OXA1/ALB3/YidC family. Type 1 subfamily.</text>
</comment>
<feature type="transmembrane region" description="Helical" evidence="17">
    <location>
        <begin position="172"/>
        <end position="194"/>
    </location>
</feature>
<evidence type="ECO:0000256" key="9">
    <source>
        <dbReference type="ARBA" id="ARBA00023136"/>
    </source>
</evidence>
<evidence type="ECO:0000256" key="15">
    <source>
        <dbReference type="ARBA" id="ARBA00033342"/>
    </source>
</evidence>
<dbReference type="Pfam" id="PF04464">
    <property type="entry name" value="Glyphos_transf"/>
    <property type="match status" value="1"/>
</dbReference>
<keyword evidence="10" id="KW-0143">Chaperone</keyword>
<evidence type="ECO:0000256" key="2">
    <source>
        <dbReference type="ARBA" id="ARBA00010527"/>
    </source>
</evidence>
<accession>A0A369MJF6</accession>
<dbReference type="GO" id="GO:0015031">
    <property type="term" value="P:protein transport"/>
    <property type="evidence" value="ECO:0007669"/>
    <property type="project" value="UniProtKB-KW"/>
</dbReference>
<keyword evidence="9 17" id="KW-0472">Membrane</keyword>
<proteinExistence type="inferred from homology"/>
<evidence type="ECO:0000256" key="11">
    <source>
        <dbReference type="ARBA" id="ARBA00025034"/>
    </source>
</evidence>
<protein>
    <recommendedName>
        <fullName evidence="3">Membrane protein insertase YidC</fullName>
    </recommendedName>
    <alternativeName>
        <fullName evidence="15">Foldase YidC</fullName>
    </alternativeName>
    <alternativeName>
        <fullName evidence="14">Membrane integrase YidC</fullName>
    </alternativeName>
    <alternativeName>
        <fullName evidence="13">Membrane protein YidC</fullName>
    </alternativeName>
</protein>
<dbReference type="AlphaFoldDB" id="A0A369MJF6"/>
<evidence type="ECO:0000256" key="5">
    <source>
        <dbReference type="ARBA" id="ARBA00022475"/>
    </source>
</evidence>
<dbReference type="InterPro" id="IPR047196">
    <property type="entry name" value="YidC_ALB_C"/>
</dbReference>
<evidence type="ECO:0000256" key="3">
    <source>
        <dbReference type="ARBA" id="ARBA00015325"/>
    </source>
</evidence>
<dbReference type="GO" id="GO:0047355">
    <property type="term" value="F:CDP-glycerol glycerophosphotransferase activity"/>
    <property type="evidence" value="ECO:0007669"/>
    <property type="project" value="InterPro"/>
</dbReference>
<dbReference type="RefSeq" id="WP_114533182.1">
    <property type="nucleotide sequence ID" value="NZ_JADNMJ010000003.1"/>
</dbReference>
<feature type="transmembrane region" description="Helical" evidence="17">
    <location>
        <begin position="132"/>
        <end position="151"/>
    </location>
</feature>
<evidence type="ECO:0000256" key="17">
    <source>
        <dbReference type="SAM" id="Phobius"/>
    </source>
</evidence>
<feature type="domain" description="Membrane insertase YidC/Oxa/ALB C-terminal" evidence="18">
    <location>
        <begin position="23"/>
        <end position="208"/>
    </location>
</feature>
<keyword evidence="4" id="KW-0813">Transport</keyword>
<evidence type="ECO:0000256" key="12">
    <source>
        <dbReference type="ARBA" id="ARBA00026028"/>
    </source>
</evidence>
<comment type="caution">
    <text evidence="19">The sequence shown here is derived from an EMBL/GenBank/DDBJ whole genome shotgun (WGS) entry which is preliminary data.</text>
</comment>
<comment type="function">
    <text evidence="11">Required for the insertion and/or proper folding and/or complex formation of integral membrane proteins into the membrane. Involved in integration of membrane proteins that insert both dependently and independently of the Sec translocase complex, as well as at least some lipoproteins. Aids folding of multispanning membrane proteins.</text>
</comment>
<evidence type="ECO:0000259" key="18">
    <source>
        <dbReference type="Pfam" id="PF02096"/>
    </source>
</evidence>
<dbReference type="CDD" id="cd20070">
    <property type="entry name" value="5TM_YidC_Alb3"/>
    <property type="match status" value="1"/>
</dbReference>
<sequence>MLEALARLFSYIVQPCYDLTGSWWMAILLFTVIIKIVLMPLSLWCQWNSIVMVKIMPELNRIKVKYFGDAETIGEKQTLLNKKHHYHPLLSLIPLAAQILVLFGLVEVIHGITDHGAPGTEFLGMVPIEDGGFSWIMPLLAGLSAVVMGFAQNRINPLQREQSKMEKNTTNGLSIVLSLVLGVYVAAGMAFYWICSNLMAIVVQALCNLIMRPAKYIDYAELAASRVELDELNAFTARKTPWYKRDPLAKREKEDYKRFMSVVGKHIVFYSERSGFYKYFQGAVEWLLANSDACVHYVTSDPNDQVFKLHEANPRLMPYYIGDKRLITLMMKLDCDVAVMTLDDLENFYIKRSYIRKDIEYVYAFHHMTSTHLVCTKEAFDHYDTVLCVGPHQKAELERAGEMRDIPRRNLVECGYDLLDRQIAAYESRKAAKAAEGAGSRRPVVLVAPSWQEDCLLDLCADEVLEPLLGHGYSVIVRPHPEYTKRYHARWESLQQRYASWSRDDIYFEQDFSTSDSVYDADVLVTDWSSIACEFSFTTMKPCVFVDTPMKVTNPDWEELGIEPADLAIRNQIGASLAMEELPRLGDVVEDMVARPEAWRNRIEEVRSRMIYHKGRGGEIAGAYLLDRMLAKQGDRAVEASGASRLDRAGVAGWIDEEVRHAG</sequence>
<evidence type="ECO:0000256" key="8">
    <source>
        <dbReference type="ARBA" id="ARBA00022989"/>
    </source>
</evidence>
<dbReference type="InterPro" id="IPR043148">
    <property type="entry name" value="TagF_C"/>
</dbReference>
<dbReference type="Gene3D" id="3.40.50.12580">
    <property type="match status" value="1"/>
</dbReference>
<evidence type="ECO:0000256" key="1">
    <source>
        <dbReference type="ARBA" id="ARBA00004651"/>
    </source>
</evidence>
<dbReference type="GO" id="GO:0051205">
    <property type="term" value="P:protein insertion into membrane"/>
    <property type="evidence" value="ECO:0007669"/>
    <property type="project" value="TreeGrafter"/>
</dbReference>
<evidence type="ECO:0000256" key="10">
    <source>
        <dbReference type="ARBA" id="ARBA00023186"/>
    </source>
</evidence>
<dbReference type="InterPro" id="IPR001708">
    <property type="entry name" value="YidC/ALB3/OXA1/COX18"/>
</dbReference>
<dbReference type="PANTHER" id="PTHR12428">
    <property type="entry name" value="OXA1"/>
    <property type="match status" value="1"/>
</dbReference>
<name>A0A369MJF6_EGGLN</name>
<dbReference type="Pfam" id="PF02096">
    <property type="entry name" value="60KD_IMP"/>
    <property type="match status" value="1"/>
</dbReference>
<reference evidence="19 20" key="1">
    <citation type="journal article" date="2018" name="Elife">
        <title>Discovery and characterization of a prevalent human gut bacterial enzyme sufficient for the inactivation of a family of plant toxins.</title>
        <authorList>
            <person name="Koppel N."/>
            <person name="Bisanz J.E."/>
            <person name="Pandelia M.E."/>
            <person name="Turnbaugh P.J."/>
            <person name="Balskus E.P."/>
        </authorList>
    </citation>
    <scope>NUCLEOTIDE SEQUENCE [LARGE SCALE GENOMIC DNA]</scope>
    <source>
        <strain evidence="19 20">W1 BHI 6</strain>
    </source>
</reference>
<evidence type="ECO:0000256" key="16">
    <source>
        <dbReference type="RuleBase" id="RU003945"/>
    </source>
</evidence>
<gene>
    <name evidence="19" type="ORF">C1875_04260</name>
</gene>
<evidence type="ECO:0000256" key="4">
    <source>
        <dbReference type="ARBA" id="ARBA00022448"/>
    </source>
</evidence>
<dbReference type="PANTHER" id="PTHR12428:SF65">
    <property type="entry name" value="CYTOCHROME C OXIDASE ASSEMBLY PROTEIN COX18, MITOCHONDRIAL"/>
    <property type="match status" value="1"/>
</dbReference>
<evidence type="ECO:0000256" key="14">
    <source>
        <dbReference type="ARBA" id="ARBA00033245"/>
    </source>
</evidence>
<dbReference type="InterPro" id="IPR007554">
    <property type="entry name" value="Glycerophosphate_synth"/>
</dbReference>
<evidence type="ECO:0000313" key="19">
    <source>
        <dbReference type="EMBL" id="RDB72262.1"/>
    </source>
</evidence>
<evidence type="ECO:0000256" key="13">
    <source>
        <dbReference type="ARBA" id="ARBA00031538"/>
    </source>
</evidence>
<dbReference type="GO" id="GO:0032977">
    <property type="term" value="F:membrane insertase activity"/>
    <property type="evidence" value="ECO:0007669"/>
    <property type="project" value="InterPro"/>
</dbReference>
<dbReference type="EMBL" id="PPTU01000004">
    <property type="protein sequence ID" value="RDB72262.1"/>
    <property type="molecule type" value="Genomic_DNA"/>
</dbReference>
<feature type="transmembrane region" description="Helical" evidence="17">
    <location>
        <begin position="23"/>
        <end position="45"/>
    </location>
</feature>